<dbReference type="InterPro" id="IPR029062">
    <property type="entry name" value="Class_I_gatase-like"/>
</dbReference>
<reference evidence="6" key="1">
    <citation type="submission" date="2022-10" db="EMBL/GenBank/DDBJ databases">
        <title>Culturing micro-colonial fungi from biological soil crusts in the Mojave desert and describing Neophaeococcomyces mojavensis, and introducing the new genera and species Taxawa tesnikishii.</title>
        <authorList>
            <person name="Kurbessoian T."/>
            <person name="Stajich J.E."/>
        </authorList>
    </citation>
    <scope>NUCLEOTIDE SEQUENCE</scope>
    <source>
        <strain evidence="6">TK_35</strain>
    </source>
</reference>
<keyword evidence="1" id="KW-0805">Transcription regulation</keyword>
<feature type="region of interest" description="Disordered" evidence="3">
    <location>
        <begin position="343"/>
        <end position="363"/>
    </location>
</feature>
<dbReference type="GO" id="GO:0003700">
    <property type="term" value="F:DNA-binding transcription factor activity"/>
    <property type="evidence" value="ECO:0007669"/>
    <property type="project" value="InterPro"/>
</dbReference>
<evidence type="ECO:0000256" key="2">
    <source>
        <dbReference type="ARBA" id="ARBA00023163"/>
    </source>
</evidence>
<keyword evidence="4" id="KW-0812">Transmembrane</keyword>
<dbReference type="SUPFAM" id="SSF52317">
    <property type="entry name" value="Class I glutamine amidotransferase-like"/>
    <property type="match status" value="1"/>
</dbReference>
<evidence type="ECO:0000313" key="6">
    <source>
        <dbReference type="EMBL" id="KAJ9617483.1"/>
    </source>
</evidence>
<sequence length="777" mass="84153">MPARHSAARACIGSIKAMPSLPAEPNAPTVAIVACHGQGLFEFGCAVGLFAPIRPELGVAWYRTQLCAGEPGALRMLGSAQVQLPYDLSAVDDADIIVIPGWREPSERPPQALLDALTRAHARGARITSICSGAFVLAWAGLLDGRQATTRWRLTETLAREFPRIHVRDDVLYVDAGSIITSAGSATGMDMMLHMVRKDYGARVANLVAERLVLAPWRDAERSQRVSRAIPLGEPTRLAKLMEWMRRNLREPHSLGSLAEQAALSQRTLQRQFLEATGLSPIDWLIRERVAYARELLETTDRPLQWVAEQAGFGSQESFRRHFRGMVDASPIEYRNQRRSGISADRLPSTRQDAGTPRPADGTVMTATPYRNYRFGIGVSLVLASLLAALGLIAVCTPNLGWGVVALVTLALWVGVPLLVLLLLAWIRYMVRERGNVPGGVHALMFLPTALALLIVPLGQALHSTVDTATGGSRAAIAEMHINLSDNALWLDTSPYASTYSGAGPDLPMNGQTPEHFVAFHRYPNAQSDADSAFPYDNARLKPGIEHYHYGAPPGGTGTRLPLRRQSYPDTAALTRVWGTSGGPDIVHLYYHYADHVEVAPALARLAGATEYELERSRVEGLVQFKTHNYGAAPIVRLEINGATLDIGDNAIAPIPAPPAACTASNHTTGVALLNLDQPLQVRWQTAAAPQEWHRTRVQVPAFRQPQPLDGQSTLQRVLLYVLPDGTMAAERYVEVLAGDSRRGIKATGLPASAAAHATCGSAYATYGEDAPAPLAD</sequence>
<dbReference type="CDD" id="cd03137">
    <property type="entry name" value="GATase1_AraC_1"/>
    <property type="match status" value="1"/>
</dbReference>
<dbReference type="Pfam" id="PF01965">
    <property type="entry name" value="DJ-1_PfpI"/>
    <property type="match status" value="1"/>
</dbReference>
<dbReference type="Pfam" id="PF12833">
    <property type="entry name" value="HTH_18"/>
    <property type="match status" value="1"/>
</dbReference>
<protein>
    <recommendedName>
        <fullName evidence="5">HTH araC/xylS-type domain-containing protein</fullName>
    </recommendedName>
</protein>
<dbReference type="InterPro" id="IPR018060">
    <property type="entry name" value="HTH_AraC"/>
</dbReference>
<dbReference type="GO" id="GO:0043565">
    <property type="term" value="F:sequence-specific DNA binding"/>
    <property type="evidence" value="ECO:0007669"/>
    <property type="project" value="InterPro"/>
</dbReference>
<keyword evidence="4" id="KW-0472">Membrane</keyword>
<dbReference type="PROSITE" id="PS51257">
    <property type="entry name" value="PROKAR_LIPOPROTEIN"/>
    <property type="match status" value="1"/>
</dbReference>
<evidence type="ECO:0000256" key="4">
    <source>
        <dbReference type="SAM" id="Phobius"/>
    </source>
</evidence>
<dbReference type="PANTHER" id="PTHR43130">
    <property type="entry name" value="ARAC-FAMILY TRANSCRIPTIONAL REGULATOR"/>
    <property type="match status" value="1"/>
</dbReference>
<evidence type="ECO:0000256" key="3">
    <source>
        <dbReference type="SAM" id="MobiDB-lite"/>
    </source>
</evidence>
<keyword evidence="2" id="KW-0804">Transcription</keyword>
<accession>A0AA38XQT2</accession>
<feature type="transmembrane region" description="Helical" evidence="4">
    <location>
        <begin position="375"/>
        <end position="395"/>
    </location>
</feature>
<dbReference type="PROSITE" id="PS01124">
    <property type="entry name" value="HTH_ARAC_FAMILY_2"/>
    <property type="match status" value="1"/>
</dbReference>
<organism evidence="6">
    <name type="scientific">Knufia peltigerae</name>
    <dbReference type="NCBI Taxonomy" id="1002370"/>
    <lineage>
        <taxon>Eukaryota</taxon>
        <taxon>Fungi</taxon>
        <taxon>Dikarya</taxon>
        <taxon>Ascomycota</taxon>
        <taxon>Pezizomycotina</taxon>
        <taxon>Eurotiomycetes</taxon>
        <taxon>Chaetothyriomycetidae</taxon>
        <taxon>Chaetothyriales</taxon>
        <taxon>Trichomeriaceae</taxon>
        <taxon>Knufia</taxon>
    </lineage>
</organism>
<dbReference type="InterPro" id="IPR052158">
    <property type="entry name" value="INH-QAR"/>
</dbReference>
<gene>
    <name evidence="6" type="ORF">H2204_013745</name>
</gene>
<dbReference type="Gene3D" id="3.40.50.880">
    <property type="match status" value="1"/>
</dbReference>
<dbReference type="PANTHER" id="PTHR43130:SF3">
    <property type="entry name" value="HTH-TYPE TRANSCRIPTIONAL REGULATOR RV1931C"/>
    <property type="match status" value="1"/>
</dbReference>
<feature type="transmembrane region" description="Helical" evidence="4">
    <location>
        <begin position="439"/>
        <end position="459"/>
    </location>
</feature>
<dbReference type="InterPro" id="IPR002818">
    <property type="entry name" value="DJ-1/PfpI"/>
</dbReference>
<dbReference type="Gene3D" id="1.10.10.60">
    <property type="entry name" value="Homeodomain-like"/>
    <property type="match status" value="1"/>
</dbReference>
<keyword evidence="4" id="KW-1133">Transmembrane helix</keyword>
<dbReference type="EMBL" id="JAPDRN010000161">
    <property type="protein sequence ID" value="KAJ9617483.1"/>
    <property type="molecule type" value="Genomic_DNA"/>
</dbReference>
<feature type="transmembrane region" description="Helical" evidence="4">
    <location>
        <begin position="401"/>
        <end position="427"/>
    </location>
</feature>
<dbReference type="AlphaFoldDB" id="A0AA38XQT2"/>
<name>A0AA38XQT2_9EURO</name>
<proteinExistence type="predicted"/>
<dbReference type="InterPro" id="IPR009057">
    <property type="entry name" value="Homeodomain-like_sf"/>
</dbReference>
<comment type="caution">
    <text evidence="6">The sequence shown here is derived from an EMBL/GenBank/DDBJ whole genome shotgun (WGS) entry which is preliminary data.</text>
</comment>
<dbReference type="SMART" id="SM00342">
    <property type="entry name" value="HTH_ARAC"/>
    <property type="match status" value="1"/>
</dbReference>
<feature type="domain" description="HTH araC/xylS-type" evidence="5">
    <location>
        <begin position="239"/>
        <end position="337"/>
    </location>
</feature>
<evidence type="ECO:0000259" key="5">
    <source>
        <dbReference type="PROSITE" id="PS01124"/>
    </source>
</evidence>
<evidence type="ECO:0000256" key="1">
    <source>
        <dbReference type="ARBA" id="ARBA00023015"/>
    </source>
</evidence>
<dbReference type="SUPFAM" id="SSF46689">
    <property type="entry name" value="Homeodomain-like"/>
    <property type="match status" value="2"/>
</dbReference>